<dbReference type="PROSITE" id="PS51257">
    <property type="entry name" value="PROKAR_LIPOPROTEIN"/>
    <property type="match status" value="1"/>
</dbReference>
<evidence type="ECO:0000313" key="2">
    <source>
        <dbReference type="Proteomes" id="UP000680714"/>
    </source>
</evidence>
<evidence type="ECO:0008006" key="3">
    <source>
        <dbReference type="Google" id="ProtNLM"/>
    </source>
</evidence>
<protein>
    <recommendedName>
        <fullName evidence="3">Lipoprotein</fullName>
    </recommendedName>
</protein>
<name>A0ABS5IEF1_9PROT</name>
<evidence type="ECO:0000313" key="1">
    <source>
        <dbReference type="EMBL" id="MBR9972801.1"/>
    </source>
</evidence>
<organism evidence="1 2">
    <name type="scientific">Magnetospirillum sulfuroxidans</name>
    <dbReference type="NCBI Taxonomy" id="611300"/>
    <lineage>
        <taxon>Bacteria</taxon>
        <taxon>Pseudomonadati</taxon>
        <taxon>Pseudomonadota</taxon>
        <taxon>Alphaproteobacteria</taxon>
        <taxon>Rhodospirillales</taxon>
        <taxon>Rhodospirillaceae</taxon>
        <taxon>Magnetospirillum</taxon>
    </lineage>
</organism>
<dbReference type="EMBL" id="JAGTUF010000014">
    <property type="protein sequence ID" value="MBR9972801.1"/>
    <property type="molecule type" value="Genomic_DNA"/>
</dbReference>
<gene>
    <name evidence="1" type="ORF">KEC16_13840</name>
</gene>
<accession>A0ABS5IEF1</accession>
<comment type="caution">
    <text evidence="1">The sequence shown here is derived from an EMBL/GenBank/DDBJ whole genome shotgun (WGS) entry which is preliminary data.</text>
</comment>
<dbReference type="Proteomes" id="UP000680714">
    <property type="component" value="Unassembled WGS sequence"/>
</dbReference>
<proteinExistence type="predicted"/>
<reference evidence="1 2" key="1">
    <citation type="submission" date="2021-04" db="EMBL/GenBank/DDBJ databases">
        <title>Magnetospirillum sulfuroxidans sp. nov., a facultative chemolithoautotrophic sulfur-oxidizing alphaproteobacterium isolated from freshwater sediment and proposals for Paramagetospirillum gen. nov., and Magnetospirillaceae fam. nov.</title>
        <authorList>
            <person name="Koziaeva V."/>
            <person name="Geelhoed J.S."/>
            <person name="Sorokin D.Y."/>
            <person name="Grouzdev D.S."/>
        </authorList>
    </citation>
    <scope>NUCLEOTIDE SEQUENCE [LARGE SCALE GENOMIC DNA]</scope>
    <source>
        <strain evidence="1 2">J10</strain>
    </source>
</reference>
<keyword evidence="2" id="KW-1185">Reference proteome</keyword>
<dbReference type="RefSeq" id="WP_211549919.1">
    <property type="nucleotide sequence ID" value="NZ_JAGTUF010000014.1"/>
</dbReference>
<sequence length="171" mass="18265">MLWRNVVISAGICTLSACVHGGGAMQPIASRPMDSAQAVQSLSFPWKGAVAALSTQVFAHEGRVALCGYYKLFAAEDRTAEIRAAMATPGSVVTVTTMQSRKVLKFDAKFIDVVFQPIEIDKGAKLIGGSDGKPAKCVVSEQAWSSEFAAPLIGLQLLIRDPRQRAQSVVK</sequence>